<organism evidence="3 4">
    <name type="scientific">Marmoricola endophyticus</name>
    <dbReference type="NCBI Taxonomy" id="2040280"/>
    <lineage>
        <taxon>Bacteria</taxon>
        <taxon>Bacillati</taxon>
        <taxon>Actinomycetota</taxon>
        <taxon>Actinomycetes</taxon>
        <taxon>Propionibacteriales</taxon>
        <taxon>Nocardioidaceae</taxon>
        <taxon>Marmoricola</taxon>
    </lineage>
</organism>
<dbReference type="GO" id="GO:0008081">
    <property type="term" value="F:phosphoric diester hydrolase activity"/>
    <property type="evidence" value="ECO:0007669"/>
    <property type="project" value="InterPro"/>
</dbReference>
<dbReference type="SUPFAM" id="SSF51695">
    <property type="entry name" value="PLC-like phosphodiesterases"/>
    <property type="match status" value="1"/>
</dbReference>
<proteinExistence type="predicted"/>
<evidence type="ECO:0000256" key="1">
    <source>
        <dbReference type="SAM" id="MobiDB-lite"/>
    </source>
</evidence>
<dbReference type="EMBL" id="BMKQ01000001">
    <property type="protein sequence ID" value="GGF47849.1"/>
    <property type="molecule type" value="Genomic_DNA"/>
</dbReference>
<name>A0A917F317_9ACTN</name>
<dbReference type="PANTHER" id="PTHR46211">
    <property type="entry name" value="GLYCEROPHOSPHORYL DIESTER PHOSPHODIESTERASE"/>
    <property type="match status" value="1"/>
</dbReference>
<comment type="caution">
    <text evidence="3">The sequence shown here is derived from an EMBL/GenBank/DDBJ whole genome shotgun (WGS) entry which is preliminary data.</text>
</comment>
<protein>
    <submittedName>
        <fullName evidence="3">Glycerophosphoryl diester phosphodiesterase</fullName>
    </submittedName>
</protein>
<reference evidence="3" key="2">
    <citation type="submission" date="2020-09" db="EMBL/GenBank/DDBJ databases">
        <authorList>
            <person name="Sun Q."/>
            <person name="Zhou Y."/>
        </authorList>
    </citation>
    <scope>NUCLEOTIDE SEQUENCE</scope>
    <source>
        <strain evidence="3">CGMCC 1.16067</strain>
    </source>
</reference>
<dbReference type="Pfam" id="PF03009">
    <property type="entry name" value="GDPD"/>
    <property type="match status" value="1"/>
</dbReference>
<evidence type="ECO:0000313" key="3">
    <source>
        <dbReference type="EMBL" id="GGF47849.1"/>
    </source>
</evidence>
<keyword evidence="4" id="KW-1185">Reference proteome</keyword>
<dbReference type="Gene3D" id="3.20.20.190">
    <property type="entry name" value="Phosphatidylinositol (PI) phosphodiesterase"/>
    <property type="match status" value="1"/>
</dbReference>
<dbReference type="PROSITE" id="PS51704">
    <property type="entry name" value="GP_PDE"/>
    <property type="match status" value="1"/>
</dbReference>
<sequence length="300" mass="33253">MPARRSRRRSGESPALPDGRPAVVAHRGSSELKAEHTLGAYVAALEEGADALECDVRLTADGHLICAHDRDLRRTGSSDGLISTTDLASLDQLDFARWKEDPLPASQRGPWQPPPHGGVELARLDEEQDDLDKVLPLRRLLETVADYPRRVELAIETKHPTRFGGLVEKRLVDLLDDFGWAGVDSPVRVMSFSWVALRRVERLAPDLDVVFLLDSPGEWYRARPLAGRHWIAGPGIKVLRKHPDAVRRIGRSARLHCWVVNTEEDVELCADLGVEALISDRPGQILRYLERDGAGPAPGP</sequence>
<dbReference type="InterPro" id="IPR030395">
    <property type="entry name" value="GP_PDE_dom"/>
</dbReference>
<feature type="domain" description="GP-PDE" evidence="2">
    <location>
        <begin position="21"/>
        <end position="289"/>
    </location>
</feature>
<dbReference type="PANTHER" id="PTHR46211:SF13">
    <property type="entry name" value="GLYCEROPHOSPHODIESTER PHOSPHODIESTERASE 1-RELATED"/>
    <property type="match status" value="1"/>
</dbReference>
<feature type="region of interest" description="Disordered" evidence="1">
    <location>
        <begin position="1"/>
        <end position="29"/>
    </location>
</feature>
<evidence type="ECO:0000313" key="4">
    <source>
        <dbReference type="Proteomes" id="UP000649179"/>
    </source>
</evidence>
<accession>A0A917F317</accession>
<evidence type="ECO:0000259" key="2">
    <source>
        <dbReference type="PROSITE" id="PS51704"/>
    </source>
</evidence>
<dbReference type="GO" id="GO:0006629">
    <property type="term" value="P:lipid metabolic process"/>
    <property type="evidence" value="ECO:0007669"/>
    <property type="project" value="InterPro"/>
</dbReference>
<gene>
    <name evidence="3" type="ORF">GCM10011519_22350</name>
</gene>
<dbReference type="InterPro" id="IPR017946">
    <property type="entry name" value="PLC-like_Pdiesterase_TIM-brl"/>
</dbReference>
<reference evidence="3" key="1">
    <citation type="journal article" date="2014" name="Int. J. Syst. Evol. Microbiol.">
        <title>Complete genome sequence of Corynebacterium casei LMG S-19264T (=DSM 44701T), isolated from a smear-ripened cheese.</title>
        <authorList>
            <consortium name="US DOE Joint Genome Institute (JGI-PGF)"/>
            <person name="Walter F."/>
            <person name="Albersmeier A."/>
            <person name="Kalinowski J."/>
            <person name="Ruckert C."/>
        </authorList>
    </citation>
    <scope>NUCLEOTIDE SEQUENCE</scope>
    <source>
        <strain evidence="3">CGMCC 1.16067</strain>
    </source>
</reference>
<dbReference type="RefSeq" id="WP_188779837.1">
    <property type="nucleotide sequence ID" value="NZ_BMKQ01000001.1"/>
</dbReference>
<dbReference type="AlphaFoldDB" id="A0A917F317"/>
<dbReference type="Proteomes" id="UP000649179">
    <property type="component" value="Unassembled WGS sequence"/>
</dbReference>